<feature type="compositionally biased region" description="Low complexity" evidence="1">
    <location>
        <begin position="218"/>
        <end position="230"/>
    </location>
</feature>
<dbReference type="Proteomes" id="UP000516173">
    <property type="component" value="Chromosome"/>
</dbReference>
<dbReference type="RefSeq" id="WP_187685401.1">
    <property type="nucleotide sequence ID" value="NZ_AP023396.1"/>
</dbReference>
<organism evidence="3 4">
    <name type="scientific">Nocardia wallacei</name>
    <dbReference type="NCBI Taxonomy" id="480035"/>
    <lineage>
        <taxon>Bacteria</taxon>
        <taxon>Bacillati</taxon>
        <taxon>Actinomycetota</taxon>
        <taxon>Actinomycetes</taxon>
        <taxon>Mycobacteriales</taxon>
        <taxon>Nocardiaceae</taxon>
        <taxon>Nocardia</taxon>
    </lineage>
</organism>
<proteinExistence type="predicted"/>
<dbReference type="CDD" id="cd13402">
    <property type="entry name" value="LT_TF-like"/>
    <property type="match status" value="1"/>
</dbReference>
<reference evidence="3 4" key="1">
    <citation type="submission" date="2020-08" db="EMBL/GenBank/DDBJ databases">
        <title>Genome Sequencing of Nocardia wallacei strain FMUON74 and assembly.</title>
        <authorList>
            <person name="Toyokawa M."/>
            <person name="Uesaka K."/>
        </authorList>
    </citation>
    <scope>NUCLEOTIDE SEQUENCE [LARGE SCALE GENOMIC DNA]</scope>
    <source>
        <strain evidence="3 4">FMUON74</strain>
    </source>
</reference>
<dbReference type="Gene3D" id="1.10.530.10">
    <property type="match status" value="1"/>
</dbReference>
<dbReference type="KEGG" id="nwl:NWFMUON74_64790"/>
<feature type="compositionally biased region" description="Polar residues" evidence="1">
    <location>
        <begin position="232"/>
        <end position="241"/>
    </location>
</feature>
<feature type="compositionally biased region" description="Gly residues" evidence="1">
    <location>
        <begin position="245"/>
        <end position="258"/>
    </location>
</feature>
<keyword evidence="4" id="KW-1185">Reference proteome</keyword>
<feature type="domain" description="Transglycosylase SLT" evidence="2">
    <location>
        <begin position="304"/>
        <end position="383"/>
    </location>
</feature>
<dbReference type="EMBL" id="AP023396">
    <property type="protein sequence ID" value="BCK58707.1"/>
    <property type="molecule type" value="Genomic_DNA"/>
</dbReference>
<sequence length="399" mass="41161">MTLSIPDVENWQPDQLTTASTAVGKLSTDLDQALLGGITKTQRLGTDKKWDGAAAQAADTRMDTEKLRASAVSQALLGLQTALSQQVENLNNAKKAVLDARDRALHPTDETPPPDGFEVADNGVVTANARKTYWDNQTGLKPDEVQRNKLEEDHKAATYQTEITNALKQAELVAEAAVTALNGAKAAVDQAHNGLGDPVTGAGGVTPAPAPTAPAPTAPAATAPVAAAPVSHSGNPSSQLLGNNSHGGGAAYHGGGSHSGTSYTGGLASGSSGGPVGPMPTGTQAEWIREAIRVLREQGYDIKDSDAAIIAAIIEHESGGNPHAINNWDSNAAAGHPSKGLMQTIDSTFNSYKVAGHEDIWNPVDNIIAASRYSIDRYGSLDNVPGIAAMRGGGGYVGY</sequence>
<gene>
    <name evidence="3" type="ORF">NWFMUON74_64790</name>
</gene>
<evidence type="ECO:0000313" key="3">
    <source>
        <dbReference type="EMBL" id="BCK58707.1"/>
    </source>
</evidence>
<protein>
    <recommendedName>
        <fullName evidence="2">Transglycosylase SLT domain-containing protein</fullName>
    </recommendedName>
</protein>
<feature type="compositionally biased region" description="Gly residues" evidence="1">
    <location>
        <begin position="267"/>
        <end position="276"/>
    </location>
</feature>
<dbReference type="Pfam" id="PF01464">
    <property type="entry name" value="SLT"/>
    <property type="match status" value="1"/>
</dbReference>
<feature type="compositionally biased region" description="Pro residues" evidence="1">
    <location>
        <begin position="208"/>
        <end position="217"/>
    </location>
</feature>
<dbReference type="SUPFAM" id="SSF53955">
    <property type="entry name" value="Lysozyme-like"/>
    <property type="match status" value="1"/>
</dbReference>
<evidence type="ECO:0000313" key="4">
    <source>
        <dbReference type="Proteomes" id="UP000516173"/>
    </source>
</evidence>
<dbReference type="InterPro" id="IPR023346">
    <property type="entry name" value="Lysozyme-like_dom_sf"/>
</dbReference>
<accession>A0A7G1KU29</accession>
<dbReference type="InterPro" id="IPR008258">
    <property type="entry name" value="Transglycosylase_SLT_dom_1"/>
</dbReference>
<feature type="region of interest" description="Disordered" evidence="1">
    <location>
        <begin position="198"/>
        <end position="282"/>
    </location>
</feature>
<dbReference type="GeneID" id="80350856"/>
<evidence type="ECO:0000259" key="2">
    <source>
        <dbReference type="Pfam" id="PF01464"/>
    </source>
</evidence>
<evidence type="ECO:0000256" key="1">
    <source>
        <dbReference type="SAM" id="MobiDB-lite"/>
    </source>
</evidence>
<dbReference type="AlphaFoldDB" id="A0A7G1KU29"/>
<name>A0A7G1KU29_9NOCA</name>